<feature type="compositionally biased region" description="Acidic residues" evidence="1">
    <location>
        <begin position="277"/>
        <end position="295"/>
    </location>
</feature>
<dbReference type="InterPro" id="IPR003615">
    <property type="entry name" value="HNH_nuc"/>
</dbReference>
<dbReference type="AlphaFoldDB" id="A0A4R6VS27"/>
<dbReference type="RefSeq" id="WP_166659698.1">
    <property type="nucleotide sequence ID" value="NZ_BAABHR010000023.1"/>
</dbReference>
<dbReference type="CDD" id="cd00085">
    <property type="entry name" value="HNHc"/>
    <property type="match status" value="1"/>
</dbReference>
<organism evidence="3 4">
    <name type="scientific">Actinomycetospora succinea</name>
    <dbReference type="NCBI Taxonomy" id="663603"/>
    <lineage>
        <taxon>Bacteria</taxon>
        <taxon>Bacillati</taxon>
        <taxon>Actinomycetota</taxon>
        <taxon>Actinomycetes</taxon>
        <taxon>Pseudonocardiales</taxon>
        <taxon>Pseudonocardiaceae</taxon>
        <taxon>Actinomycetospora</taxon>
    </lineage>
</organism>
<evidence type="ECO:0000313" key="4">
    <source>
        <dbReference type="Proteomes" id="UP000295705"/>
    </source>
</evidence>
<feature type="region of interest" description="Disordered" evidence="1">
    <location>
        <begin position="591"/>
        <end position="673"/>
    </location>
</feature>
<evidence type="ECO:0000259" key="2">
    <source>
        <dbReference type="Pfam" id="PF02720"/>
    </source>
</evidence>
<evidence type="ECO:0000313" key="3">
    <source>
        <dbReference type="EMBL" id="TDQ65427.1"/>
    </source>
</evidence>
<keyword evidence="4" id="KW-1185">Reference proteome</keyword>
<dbReference type="Pfam" id="PF02720">
    <property type="entry name" value="DUF222"/>
    <property type="match status" value="1"/>
</dbReference>
<dbReference type="EMBL" id="SNYO01000001">
    <property type="protein sequence ID" value="TDQ65427.1"/>
    <property type="molecule type" value="Genomic_DNA"/>
</dbReference>
<feature type="domain" description="DUF222" evidence="2">
    <location>
        <begin position="51"/>
        <end position="211"/>
    </location>
</feature>
<evidence type="ECO:0000256" key="1">
    <source>
        <dbReference type="SAM" id="MobiDB-lite"/>
    </source>
</evidence>
<sequence length="673" mass="71604">MSIDHNLGCGLAALAGREPDAGLVAELDGIDPTTLTGEDLAAYVQARWRVHNRAEAQLLAGLRELGTAQDGHTGRLASSDEFSGDEVAAVLGCSRTAASARLDLADDLAVRLPALGRALWDGRLDEPKVRAISELTRDLADDHARLAVATVLPEAQGLAVMALRERVAEVVLDIDPEWAERRRRRAEARGRVDLTMNPSGTATLAVVDAPAAEGIASMSRIEALAAVVRGLGVLTPITLLRRQVGTRLLDGSTAGMTDTEVAELLAAEYHADITPPDPDDPDDPDGGDDPDDDGPDGGPGDGGPGDGGPADGPDDRHDGHGPHGAADEPAPPAGQGVLGLLDVPLPAVEPEPRAGRLRQGTVEVRLRLSTALGLDQHPGTVPGYGAVSAIVARELVAARRHGEWRVVLTDPGGHLHHVLLARRRPERPPSPRGRHRARGQAPGATRTGAIVELQVPTTLLAALDPTDHPGWAPLLAELQQRLTDLVASGTLGRPPDADHGPDLWTRRRAGAETERWIRARDRACVAPWCRSRAHRAEIDHTREHASGGPSLSWNLGTWCSHDHRAKHLAGWHVRQPLPGWFVIRTRAGVTHTTSPPQILRPLPGPRPTAGPRPLPHDGRPDTGPDADPGDDDPDEPGWRDKFAAAFATKFRTRRTAPALTPAPPFDPDDPPPF</sequence>
<feature type="compositionally biased region" description="Pro residues" evidence="1">
    <location>
        <begin position="602"/>
        <end position="613"/>
    </location>
</feature>
<feature type="region of interest" description="Disordered" evidence="1">
    <location>
        <begin position="271"/>
        <end position="338"/>
    </location>
</feature>
<gene>
    <name evidence="3" type="ORF">EV188_101679</name>
</gene>
<feature type="compositionally biased region" description="Low complexity" evidence="1">
    <location>
        <begin position="643"/>
        <end position="659"/>
    </location>
</feature>
<name>A0A4R6VS27_9PSEU</name>
<dbReference type="InterPro" id="IPR003870">
    <property type="entry name" value="DUF222"/>
</dbReference>
<feature type="region of interest" description="Disordered" evidence="1">
    <location>
        <begin position="424"/>
        <end position="444"/>
    </location>
</feature>
<reference evidence="3 4" key="1">
    <citation type="submission" date="2019-03" db="EMBL/GenBank/DDBJ databases">
        <title>Genomic Encyclopedia of Type Strains, Phase IV (KMG-IV): sequencing the most valuable type-strain genomes for metagenomic binning, comparative biology and taxonomic classification.</title>
        <authorList>
            <person name="Goeker M."/>
        </authorList>
    </citation>
    <scope>NUCLEOTIDE SEQUENCE [LARGE SCALE GENOMIC DNA]</scope>
    <source>
        <strain evidence="3 4">DSM 45775</strain>
    </source>
</reference>
<comment type="caution">
    <text evidence="3">The sequence shown here is derived from an EMBL/GenBank/DDBJ whole genome shotgun (WGS) entry which is preliminary data.</text>
</comment>
<dbReference type="Proteomes" id="UP000295705">
    <property type="component" value="Unassembled WGS sequence"/>
</dbReference>
<proteinExistence type="predicted"/>
<accession>A0A4R6VS27</accession>
<protein>
    <submittedName>
        <fullName evidence="3">Uncharacterized protein DUF222</fullName>
    </submittedName>
</protein>
<feature type="compositionally biased region" description="Gly residues" evidence="1">
    <location>
        <begin position="296"/>
        <end position="310"/>
    </location>
</feature>